<name>A0A9J7B064_9PROT</name>
<dbReference type="Pfam" id="PF07310">
    <property type="entry name" value="PAS_5"/>
    <property type="match status" value="1"/>
</dbReference>
<keyword evidence="2" id="KW-1185">Reference proteome</keyword>
<organism evidence="1 2">
    <name type="scientific">Nisaea acidiphila</name>
    <dbReference type="NCBI Taxonomy" id="1862145"/>
    <lineage>
        <taxon>Bacteria</taxon>
        <taxon>Pseudomonadati</taxon>
        <taxon>Pseudomonadota</taxon>
        <taxon>Alphaproteobacteria</taxon>
        <taxon>Rhodospirillales</taxon>
        <taxon>Thalassobaculaceae</taxon>
        <taxon>Nisaea</taxon>
    </lineage>
</organism>
<reference evidence="1" key="1">
    <citation type="submission" date="2022-08" db="EMBL/GenBank/DDBJ databases">
        <title>Nisaea acidiphila sp. nov., isolated from a marine algal debris and emended description of the genus Nisaea Urios et al. 2008.</title>
        <authorList>
            <person name="Kwon K."/>
        </authorList>
    </citation>
    <scope>NUCLEOTIDE SEQUENCE</scope>
    <source>
        <strain evidence="1">MEBiC11861</strain>
    </source>
</reference>
<protein>
    <submittedName>
        <fullName evidence="1">PAS domain-containing protein</fullName>
    </submittedName>
</protein>
<proteinExistence type="predicted"/>
<dbReference type="KEGG" id="naci:NUH88_09270"/>
<dbReference type="InterPro" id="IPR009922">
    <property type="entry name" value="DUF1457"/>
</dbReference>
<dbReference type="AlphaFoldDB" id="A0A9J7B064"/>
<dbReference type="RefSeq" id="WP_257771610.1">
    <property type="nucleotide sequence ID" value="NZ_CP102480.1"/>
</dbReference>
<accession>A0A9J7B064</accession>
<gene>
    <name evidence="1" type="ORF">NUH88_09270</name>
</gene>
<dbReference type="EMBL" id="CP102480">
    <property type="protein sequence ID" value="UUX51876.1"/>
    <property type="molecule type" value="Genomic_DNA"/>
</dbReference>
<evidence type="ECO:0000313" key="1">
    <source>
        <dbReference type="EMBL" id="UUX51876.1"/>
    </source>
</evidence>
<evidence type="ECO:0000313" key="2">
    <source>
        <dbReference type="Proteomes" id="UP001060336"/>
    </source>
</evidence>
<dbReference type="Proteomes" id="UP001060336">
    <property type="component" value="Chromosome"/>
</dbReference>
<sequence>MTARVEAGLEKIFPEAAPPLLADFARYWLCKFHERGLPRWRDMDPVDFPWALSRIFILSRVESGRFAYHLVGEDLDRMLGGHLKGKTADQVFEPGYAEYTERRWERAAAERLVCYNGSFHLTVDNVPRIARRVLFPLSEDGELVDRLIGVVHFDRRGPDRKEQFGPSYSFLYWTEVSELI</sequence>